<protein>
    <recommendedName>
        <fullName evidence="2">TFIIB-type domain-containing protein</fullName>
    </recommendedName>
</protein>
<reference evidence="3" key="1">
    <citation type="submission" date="2018-05" db="EMBL/GenBank/DDBJ databases">
        <authorList>
            <person name="Lanie J.A."/>
            <person name="Ng W.-L."/>
            <person name="Kazmierczak K.M."/>
            <person name="Andrzejewski T.M."/>
            <person name="Davidsen T.M."/>
            <person name="Wayne K.J."/>
            <person name="Tettelin H."/>
            <person name="Glass J.I."/>
            <person name="Rusch D."/>
            <person name="Podicherti R."/>
            <person name="Tsui H.-C.T."/>
            <person name="Winkler M.E."/>
        </authorList>
    </citation>
    <scope>NUCLEOTIDE SEQUENCE</scope>
</reference>
<dbReference type="Gene3D" id="2.20.25.10">
    <property type="match status" value="1"/>
</dbReference>
<organism evidence="3">
    <name type="scientific">marine metagenome</name>
    <dbReference type="NCBI Taxonomy" id="408172"/>
    <lineage>
        <taxon>unclassified sequences</taxon>
        <taxon>metagenomes</taxon>
        <taxon>ecological metagenomes</taxon>
    </lineage>
</organism>
<feature type="domain" description="TFIIB-type" evidence="2">
    <location>
        <begin position="3"/>
        <end position="36"/>
    </location>
</feature>
<feature type="non-terminal residue" evidence="3">
    <location>
        <position position="276"/>
    </location>
</feature>
<evidence type="ECO:0000313" key="3">
    <source>
        <dbReference type="EMBL" id="SVC98970.1"/>
    </source>
</evidence>
<dbReference type="InterPro" id="IPR013137">
    <property type="entry name" value="Znf_TFIIB"/>
</dbReference>
<accession>A0A382RNH1</accession>
<name>A0A382RNH1_9ZZZZ</name>
<gene>
    <name evidence="3" type="ORF">METZ01_LOCUS351824</name>
</gene>
<evidence type="ECO:0000256" key="1">
    <source>
        <dbReference type="SAM" id="MobiDB-lite"/>
    </source>
</evidence>
<proteinExistence type="predicted"/>
<sequence length="276" mass="31447">MDRDAKCEECGSSDLDDSDLESLGEVVCNDCGLVAETHRFVSAPAPLFEGDDPRPGGPSRRQAPIPAPNTTLKDGDIVWNIPPSKKRGVCDEESGGCGNSQLLKELDDECKKCGSNTLWRYKFNPDSPPPTKDEDWIFKRQANQFLRLQEAPGKKLHEKEEHLSKDIENLKIEGRWTDLVVDAISNPGLPERAPVGEDGGRMWTPKRERIGIEVYLLLTHRERCFWFFDDFIHRTRLNRNLIERILEEPLPISRRYETHLSEISNRDFGLNNSHLG</sequence>
<feature type="region of interest" description="Disordered" evidence="1">
    <location>
        <begin position="45"/>
        <end position="74"/>
    </location>
</feature>
<dbReference type="PROSITE" id="PS51134">
    <property type="entry name" value="ZF_TFIIB"/>
    <property type="match status" value="1"/>
</dbReference>
<evidence type="ECO:0000259" key="2">
    <source>
        <dbReference type="PROSITE" id="PS51134"/>
    </source>
</evidence>
<dbReference type="EMBL" id="UINC01122881">
    <property type="protein sequence ID" value="SVC98970.1"/>
    <property type="molecule type" value="Genomic_DNA"/>
</dbReference>
<dbReference type="AlphaFoldDB" id="A0A382RNH1"/>